<keyword evidence="2" id="KW-1185">Reference proteome</keyword>
<evidence type="ECO:0000313" key="2">
    <source>
        <dbReference type="Proteomes" id="UP000187283"/>
    </source>
</evidence>
<organism evidence="1 2">
    <name type="scientific">Smittium culicis</name>
    <dbReference type="NCBI Taxonomy" id="133412"/>
    <lineage>
        <taxon>Eukaryota</taxon>
        <taxon>Fungi</taxon>
        <taxon>Fungi incertae sedis</taxon>
        <taxon>Zoopagomycota</taxon>
        <taxon>Kickxellomycotina</taxon>
        <taxon>Harpellomycetes</taxon>
        <taxon>Harpellales</taxon>
        <taxon>Legeriomycetaceae</taxon>
        <taxon>Smittium</taxon>
    </lineage>
</organism>
<dbReference type="Proteomes" id="UP000187283">
    <property type="component" value="Unassembled WGS sequence"/>
</dbReference>
<accession>A0A1R1Y6Y0</accession>
<dbReference type="AlphaFoldDB" id="A0A1R1Y6Y0"/>
<name>A0A1R1Y6Y0_9FUNG</name>
<sequence>MCQIFTITRVFTTSSGVVTAAAIPPDIEPAIPASHGSAIRFLPEYTPLKPPVALNPFSDCKRVFIVSKGNNAVSTDVPAIPPAY</sequence>
<evidence type="ECO:0000313" key="1">
    <source>
        <dbReference type="EMBL" id="OMJ22712.1"/>
    </source>
</evidence>
<dbReference type="EMBL" id="LSSN01000701">
    <property type="protein sequence ID" value="OMJ22712.1"/>
    <property type="molecule type" value="Genomic_DNA"/>
</dbReference>
<protein>
    <submittedName>
        <fullName evidence="1">Uncharacterized protein</fullName>
    </submittedName>
</protein>
<gene>
    <name evidence="1" type="ORF">AYI70_g2700</name>
</gene>
<comment type="caution">
    <text evidence="1">The sequence shown here is derived from an EMBL/GenBank/DDBJ whole genome shotgun (WGS) entry which is preliminary data.</text>
</comment>
<dbReference type="OrthoDB" id="10601820at2759"/>
<proteinExistence type="predicted"/>
<reference evidence="1 2" key="1">
    <citation type="submission" date="2017-01" db="EMBL/GenBank/DDBJ databases">
        <authorList>
            <person name="Mah S.A."/>
            <person name="Swanson W.J."/>
            <person name="Moy G.W."/>
            <person name="Vacquier V.D."/>
        </authorList>
    </citation>
    <scope>NUCLEOTIDE SEQUENCE [LARGE SCALE GENOMIC DNA]</scope>
    <source>
        <strain evidence="1 2">GSMNP</strain>
    </source>
</reference>